<evidence type="ECO:0000256" key="1">
    <source>
        <dbReference type="SAM" id="MobiDB-lite"/>
    </source>
</evidence>
<sequence>MAERLQASGMTKTLPRGTVTQQPEHTFSLLPPEMSSDTWWLTCEPSRSAELARVEDGVRLIIHSMIDSHAALYKKLRKKPLTRKGSQLPLRIRSNAGTHILAWDSNPGPPEFIARPLNNNATEVIRGHEVKVKDQGYGSELTVKVKVIRHWLPRWWMGDDYQDGGHLPRCRSLTKMEVAYQDGGRLPRSWNGEKKGVGGRGTGVGRPVHVHAYSPRREWQQRLLGDPGQGPHVSTQGALPGIATGRFVHLERKRGATVTERIARSPPTKTNRVQSPVGSPDFRKWESCRTMPVGRRFFFRGTPVSPALTILRRSILTSIAPIGFQDLVVKSCQNIFTHLNIPEKTRRPATSSGTIPTCEKPGANSPGMESVSPWWEASSLITKPPRPPWEGVEREVKAVYDRVSTFEINF</sequence>
<evidence type="ECO:0000313" key="2">
    <source>
        <dbReference type="EMBL" id="KAJ8893565.1"/>
    </source>
</evidence>
<comment type="caution">
    <text evidence="2">The sequence shown here is derived from an EMBL/GenBank/DDBJ whole genome shotgun (WGS) entry which is preliminary data.</text>
</comment>
<organism evidence="2 3">
    <name type="scientific">Dryococelus australis</name>
    <dbReference type="NCBI Taxonomy" id="614101"/>
    <lineage>
        <taxon>Eukaryota</taxon>
        <taxon>Metazoa</taxon>
        <taxon>Ecdysozoa</taxon>
        <taxon>Arthropoda</taxon>
        <taxon>Hexapoda</taxon>
        <taxon>Insecta</taxon>
        <taxon>Pterygota</taxon>
        <taxon>Neoptera</taxon>
        <taxon>Polyneoptera</taxon>
        <taxon>Phasmatodea</taxon>
        <taxon>Verophasmatodea</taxon>
        <taxon>Anareolatae</taxon>
        <taxon>Phasmatidae</taxon>
        <taxon>Eurycanthinae</taxon>
        <taxon>Dryococelus</taxon>
    </lineage>
</organism>
<feature type="region of interest" description="Disordered" evidence="1">
    <location>
        <begin position="1"/>
        <end position="23"/>
    </location>
</feature>
<feature type="region of interest" description="Disordered" evidence="1">
    <location>
        <begin position="187"/>
        <end position="207"/>
    </location>
</feature>
<feature type="region of interest" description="Disordered" evidence="1">
    <location>
        <begin position="345"/>
        <end position="370"/>
    </location>
</feature>
<reference evidence="2 3" key="1">
    <citation type="submission" date="2023-02" db="EMBL/GenBank/DDBJ databases">
        <title>LHISI_Scaffold_Assembly.</title>
        <authorList>
            <person name="Stuart O.P."/>
            <person name="Cleave R."/>
            <person name="Magrath M.J.L."/>
            <person name="Mikheyev A.S."/>
        </authorList>
    </citation>
    <scope>NUCLEOTIDE SEQUENCE [LARGE SCALE GENOMIC DNA]</scope>
    <source>
        <strain evidence="2">Daus_M_001</strain>
        <tissue evidence="2">Leg muscle</tissue>
    </source>
</reference>
<proteinExistence type="predicted"/>
<protein>
    <submittedName>
        <fullName evidence="2">Uncharacterized protein</fullName>
    </submittedName>
</protein>
<gene>
    <name evidence="2" type="ORF">PR048_006164</name>
</gene>
<evidence type="ECO:0000313" key="3">
    <source>
        <dbReference type="Proteomes" id="UP001159363"/>
    </source>
</evidence>
<accession>A0ABQ9IA68</accession>
<name>A0ABQ9IA68_9NEOP</name>
<keyword evidence="3" id="KW-1185">Reference proteome</keyword>
<dbReference type="Proteomes" id="UP001159363">
    <property type="component" value="Chromosome 2"/>
</dbReference>
<dbReference type="EMBL" id="JARBHB010000002">
    <property type="protein sequence ID" value="KAJ8893565.1"/>
    <property type="molecule type" value="Genomic_DNA"/>
</dbReference>